<dbReference type="NCBIfam" id="TIGR02548">
    <property type="entry name" value="casB_cse2"/>
    <property type="match status" value="1"/>
</dbReference>
<dbReference type="EMBL" id="CP045809">
    <property type="protein sequence ID" value="QHN37023.1"/>
    <property type="molecule type" value="Genomic_DNA"/>
</dbReference>
<protein>
    <submittedName>
        <fullName evidence="1">Type I-E CRISPR-associated protein Cse2/CasB</fullName>
    </submittedName>
</protein>
<evidence type="ECO:0000313" key="2">
    <source>
        <dbReference type="Proteomes" id="UP001059836"/>
    </source>
</evidence>
<dbReference type="CDD" id="cd09731">
    <property type="entry name" value="Cse2_I-E"/>
    <property type="match status" value="1"/>
</dbReference>
<dbReference type="RefSeq" id="WP_213245290.1">
    <property type="nucleotide sequence ID" value="NZ_CP045806.1"/>
</dbReference>
<sequence length="207" mass="23073">MAVAQKDSKPDDRRSTVYRYVAERAGRLYEGKLEDRAGAVADLARLRSGATREIGSDPAVWRAAFTGYPEVADDTTFPSHAEFAVYVSLSLYAYHQQGQSSSMHTEGPSFGTALRKLAYVGTETTPKESVVRRFNALVTADTFDETRSHLRSLVGQLRAEGIPLDYGRLADDLERLHSPWRNGVQLRWSRDFSRTPRTEGPSSDADE</sequence>
<dbReference type="InterPro" id="IPR013382">
    <property type="entry name" value="CRISPR-assoc_prot_Cse2"/>
</dbReference>
<organism evidence="1 2">
    <name type="scientific">Gordonia pseudamarae</name>
    <dbReference type="NCBI Taxonomy" id="2831662"/>
    <lineage>
        <taxon>Bacteria</taxon>
        <taxon>Bacillati</taxon>
        <taxon>Actinomycetota</taxon>
        <taxon>Actinomycetes</taxon>
        <taxon>Mycobacteriales</taxon>
        <taxon>Gordoniaceae</taxon>
        <taxon>Gordonia</taxon>
    </lineage>
</organism>
<dbReference type="InterPro" id="IPR038287">
    <property type="entry name" value="Cse2_sf"/>
</dbReference>
<dbReference type="Pfam" id="PF09485">
    <property type="entry name" value="CRISPR_Cse2"/>
    <property type="match status" value="1"/>
</dbReference>
<dbReference type="Proteomes" id="UP001059836">
    <property type="component" value="Chromosome"/>
</dbReference>
<name>A0ABX6IM71_9ACTN</name>
<dbReference type="Gene3D" id="1.10.520.40">
    <property type="entry name" value="CRISPR-associated protein Cse2"/>
    <property type="match status" value="1"/>
</dbReference>
<accession>A0ABX6IM71</accession>
<reference evidence="1" key="1">
    <citation type="journal article" date="2021" name="Nat. Microbiol.">
        <title>Cocultivation of an ultrasmall environmental parasitic bacterium with lytic ability against bacteria associated with wastewater foams.</title>
        <authorList>
            <person name="Batinovic S."/>
            <person name="Rose J.J.A."/>
            <person name="Ratcliffe J."/>
            <person name="Seviour R.J."/>
            <person name="Petrovski S."/>
        </authorList>
    </citation>
    <scope>NUCLEOTIDE SEQUENCE</scope>
    <source>
        <strain evidence="1">CON9</strain>
    </source>
</reference>
<evidence type="ECO:0000313" key="1">
    <source>
        <dbReference type="EMBL" id="QHN37023.1"/>
    </source>
</evidence>
<gene>
    <name evidence="1" type="primary">casB</name>
    <name evidence="1" type="ORF">GII31_21105</name>
</gene>
<proteinExistence type="predicted"/>
<keyword evidence="2" id="KW-1185">Reference proteome</keyword>